<dbReference type="AlphaFoldDB" id="A0A2A2KVX8"/>
<keyword evidence="2" id="KW-1185">Reference proteome</keyword>
<accession>A0A2A2KVX8</accession>
<protein>
    <submittedName>
        <fullName evidence="1">Uncharacterized protein</fullName>
    </submittedName>
</protein>
<evidence type="ECO:0000313" key="1">
    <source>
        <dbReference type="EMBL" id="PAV78052.1"/>
    </source>
</evidence>
<name>A0A2A2KVX8_9BILA</name>
<proteinExistence type="predicted"/>
<dbReference type="Proteomes" id="UP000218231">
    <property type="component" value="Unassembled WGS sequence"/>
</dbReference>
<organism evidence="1 2">
    <name type="scientific">Diploscapter pachys</name>
    <dbReference type="NCBI Taxonomy" id="2018661"/>
    <lineage>
        <taxon>Eukaryota</taxon>
        <taxon>Metazoa</taxon>
        <taxon>Ecdysozoa</taxon>
        <taxon>Nematoda</taxon>
        <taxon>Chromadorea</taxon>
        <taxon>Rhabditida</taxon>
        <taxon>Rhabditina</taxon>
        <taxon>Rhabditomorpha</taxon>
        <taxon>Rhabditoidea</taxon>
        <taxon>Rhabditidae</taxon>
        <taxon>Diploscapter</taxon>
    </lineage>
</organism>
<dbReference type="EMBL" id="LIAE01007628">
    <property type="protein sequence ID" value="PAV78052.1"/>
    <property type="molecule type" value="Genomic_DNA"/>
</dbReference>
<sequence length="172" mass="20155">MKIRLQVLIEDDPQFEGFFVYVLGHRVSFMGKHMNAEVGIDSKVHLRAHLTLHATQPLSAMQLYFPKDLKEARQRSLGFHGKYSIGLEEAEDHEGFRPNLNFFNGPDKTRRERMEKEEKDKIYGILQKLKWPGQKEKEGRVTKSDEDIYEFLQESGLFGSLEEMQRFYDGLD</sequence>
<reference evidence="1 2" key="1">
    <citation type="journal article" date="2017" name="Curr. Biol.">
        <title>Genome architecture and evolution of a unichromosomal asexual nematode.</title>
        <authorList>
            <person name="Fradin H."/>
            <person name="Zegar C."/>
            <person name="Gutwein M."/>
            <person name="Lucas J."/>
            <person name="Kovtun M."/>
            <person name="Corcoran D."/>
            <person name="Baugh L.R."/>
            <person name="Kiontke K."/>
            <person name="Gunsalus K."/>
            <person name="Fitch D.H."/>
            <person name="Piano F."/>
        </authorList>
    </citation>
    <scope>NUCLEOTIDE SEQUENCE [LARGE SCALE GENOMIC DNA]</scope>
    <source>
        <strain evidence="1">PF1309</strain>
    </source>
</reference>
<gene>
    <name evidence="1" type="ORF">WR25_00932</name>
</gene>
<evidence type="ECO:0000313" key="2">
    <source>
        <dbReference type="Proteomes" id="UP000218231"/>
    </source>
</evidence>
<comment type="caution">
    <text evidence="1">The sequence shown here is derived from an EMBL/GenBank/DDBJ whole genome shotgun (WGS) entry which is preliminary data.</text>
</comment>